<dbReference type="RefSeq" id="XP_001301639.1">
    <property type="nucleotide sequence ID" value="XM_001301638.1"/>
</dbReference>
<dbReference type="KEGG" id="tva:4746365"/>
<dbReference type="eggNOG" id="KOG1978">
    <property type="taxonomic scope" value="Eukaryota"/>
</dbReference>
<dbReference type="InterPro" id="IPR042121">
    <property type="entry name" value="MutL_C_regsub"/>
</dbReference>
<accession>A2G2B4</accession>
<proteinExistence type="inferred from homology"/>
<evidence type="ECO:0000256" key="2">
    <source>
        <dbReference type="ARBA" id="ARBA00022763"/>
    </source>
</evidence>
<dbReference type="EMBL" id="DS114277">
    <property type="protein sequence ID" value="EAX88709.1"/>
    <property type="molecule type" value="Genomic_DNA"/>
</dbReference>
<dbReference type="GO" id="GO:0016887">
    <property type="term" value="F:ATP hydrolysis activity"/>
    <property type="evidence" value="ECO:0000318"/>
    <property type="project" value="GO_Central"/>
</dbReference>
<dbReference type="OMA" id="YICQYNQ"/>
<dbReference type="SMR" id="A2G2B4"/>
<dbReference type="STRING" id="5722.A2G2B4"/>
<dbReference type="InterPro" id="IPR038973">
    <property type="entry name" value="MutL/Mlh/Pms-like"/>
</dbReference>
<dbReference type="PANTHER" id="PTHR10073:SF52">
    <property type="entry name" value="MISMATCH REPAIR ENDONUCLEASE PMS2"/>
    <property type="match status" value="1"/>
</dbReference>
<dbReference type="Pfam" id="PF08676">
    <property type="entry name" value="MutL_C"/>
    <property type="match status" value="1"/>
</dbReference>
<dbReference type="InterPro" id="IPR020568">
    <property type="entry name" value="Ribosomal_Su5_D2-typ_SF"/>
</dbReference>
<keyword evidence="6" id="KW-1185">Reference proteome</keyword>
<dbReference type="GO" id="GO:0006298">
    <property type="term" value="P:mismatch repair"/>
    <property type="evidence" value="ECO:0000318"/>
    <property type="project" value="GO_Central"/>
</dbReference>
<dbReference type="GO" id="GO:0005524">
    <property type="term" value="F:ATP binding"/>
    <property type="evidence" value="ECO:0007669"/>
    <property type="project" value="InterPro"/>
</dbReference>
<sequence length="585" mass="65998">MKTLGKHDSTMVRATETISSPAHALREMIENVFDAGCTLLTIRVGNGGLDHISVSDNGPGITEEGLSMICDEGVTSKEFGKDVSGGRGRALEAISYLSYLTIDTCTDNSNNGWRLQFDENHTRKMEKITRPKGTTVTAQTLFYGQPVRRHYFLEHKSQQVSDIIEITQSFAIASSANMTVTLDNKLLIQVSTPKRDSRISTVFGSDIMKGFEHGEVSLDKWHSEASLEYYTATPTANSNKKILFIVNNRPCVCSGLYRAIKNEFRLCAGPKLPSGVFFITAPRNTFDFIPNSPLISISFEHENILQKTFCEILSSVWKKSSEKLTFNNVISEEPIRSLPQMTRLKNTESLGIECHCQATTDDILERFKNCQNYVPDYGLSYDAIETKAFKDMEIIGQWNQSFIITKYGCDIYAIDQHAAMEAQNFEKLRKKCSIQSQRLISPIVISATPQEISAAEECKQKCKEFGYDYDISDNSIHVKKIPSITTVATGSDDLLELITMLHESPASQPMTRKARIWMAYRACHSSVRVGDTMNHSQMKDLLNRMAQSDFPWNCPHGRPTWCEIWSLQENSQNSLEENMKEEIHE</sequence>
<organism evidence="5 6">
    <name type="scientific">Trichomonas vaginalis (strain ATCC PRA-98 / G3)</name>
    <dbReference type="NCBI Taxonomy" id="412133"/>
    <lineage>
        <taxon>Eukaryota</taxon>
        <taxon>Metamonada</taxon>
        <taxon>Parabasalia</taxon>
        <taxon>Trichomonadida</taxon>
        <taxon>Trichomonadidae</taxon>
        <taxon>Trichomonas</taxon>
    </lineage>
</organism>
<dbReference type="Pfam" id="PF13589">
    <property type="entry name" value="HATPase_c_3"/>
    <property type="match status" value="1"/>
</dbReference>
<dbReference type="InterPro" id="IPR013507">
    <property type="entry name" value="DNA_mismatch_S5_2-like"/>
</dbReference>
<dbReference type="InterPro" id="IPR036890">
    <property type="entry name" value="HATPase_C_sf"/>
</dbReference>
<evidence type="ECO:0000259" key="4">
    <source>
        <dbReference type="SMART" id="SM01340"/>
    </source>
</evidence>
<dbReference type="InterPro" id="IPR014790">
    <property type="entry name" value="MutL_C"/>
</dbReference>
<dbReference type="GO" id="GO:0032389">
    <property type="term" value="C:MutLalpha complex"/>
    <property type="evidence" value="ECO:0000318"/>
    <property type="project" value="GO_Central"/>
</dbReference>
<dbReference type="SUPFAM" id="SSF55874">
    <property type="entry name" value="ATPase domain of HSP90 chaperone/DNA topoisomerase II/histidine kinase"/>
    <property type="match status" value="1"/>
</dbReference>
<dbReference type="InterPro" id="IPR042120">
    <property type="entry name" value="MutL_C_dimsub"/>
</dbReference>
<dbReference type="FunCoup" id="A2G2B4">
    <property type="interactions" value="361"/>
</dbReference>
<gene>
    <name evidence="5" type="ORF">TVAG_005070</name>
</gene>
<reference evidence="5" key="2">
    <citation type="journal article" date="2007" name="Science">
        <title>Draft genome sequence of the sexually transmitted pathogen Trichomonas vaginalis.</title>
        <authorList>
            <person name="Carlton J.M."/>
            <person name="Hirt R.P."/>
            <person name="Silva J.C."/>
            <person name="Delcher A.L."/>
            <person name="Schatz M."/>
            <person name="Zhao Q."/>
            <person name="Wortman J.R."/>
            <person name="Bidwell S.L."/>
            <person name="Alsmark U.C.M."/>
            <person name="Besteiro S."/>
            <person name="Sicheritz-Ponten T."/>
            <person name="Noel C.J."/>
            <person name="Dacks J.B."/>
            <person name="Foster P.G."/>
            <person name="Simillion C."/>
            <person name="Van de Peer Y."/>
            <person name="Miranda-Saavedra D."/>
            <person name="Barton G.J."/>
            <person name="Westrop G.D."/>
            <person name="Mueller S."/>
            <person name="Dessi D."/>
            <person name="Fiori P.L."/>
            <person name="Ren Q."/>
            <person name="Paulsen I."/>
            <person name="Zhang H."/>
            <person name="Bastida-Corcuera F.D."/>
            <person name="Simoes-Barbosa A."/>
            <person name="Brown M.T."/>
            <person name="Hayes R.D."/>
            <person name="Mukherjee M."/>
            <person name="Okumura C.Y."/>
            <person name="Schneider R."/>
            <person name="Smith A.J."/>
            <person name="Vanacova S."/>
            <person name="Villalvazo M."/>
            <person name="Haas B.J."/>
            <person name="Pertea M."/>
            <person name="Feldblyum T.V."/>
            <person name="Utterback T.R."/>
            <person name="Shu C.L."/>
            <person name="Osoegawa K."/>
            <person name="de Jong P.J."/>
            <person name="Hrdy I."/>
            <person name="Horvathova L."/>
            <person name="Zubacova Z."/>
            <person name="Dolezal P."/>
            <person name="Malik S.B."/>
            <person name="Logsdon J.M. Jr."/>
            <person name="Henze K."/>
            <person name="Gupta A."/>
            <person name="Wang C.C."/>
            <person name="Dunne R.L."/>
            <person name="Upcroft J.A."/>
            <person name="Upcroft P."/>
            <person name="White O."/>
            <person name="Salzberg S.L."/>
            <person name="Tang P."/>
            <person name="Chiu C.-H."/>
            <person name="Lee Y.-S."/>
            <person name="Embley T.M."/>
            <person name="Coombs G.H."/>
            <person name="Mottram J.C."/>
            <person name="Tachezy J."/>
            <person name="Fraser-Liggett C.M."/>
            <person name="Johnson P.J."/>
        </authorList>
    </citation>
    <scope>NUCLEOTIDE SEQUENCE [LARGE SCALE GENOMIC DNA]</scope>
    <source>
        <strain evidence="5">G3</strain>
    </source>
</reference>
<protein>
    <submittedName>
        <fullName evidence="5">ATPase, putative</fullName>
    </submittedName>
</protein>
<name>A2G2B4_TRIV3</name>
<dbReference type="Gene3D" id="3.30.1540.20">
    <property type="entry name" value="MutL, C-terminal domain, dimerisation subdomain"/>
    <property type="match status" value="1"/>
</dbReference>
<feature type="domain" description="DNA mismatch repair protein S5" evidence="4">
    <location>
        <begin position="199"/>
        <end position="318"/>
    </location>
</feature>
<dbReference type="VEuPathDB" id="TrichDB:TVAG_005070"/>
<evidence type="ECO:0000313" key="6">
    <source>
        <dbReference type="Proteomes" id="UP000001542"/>
    </source>
</evidence>
<dbReference type="SUPFAM" id="SSF54211">
    <property type="entry name" value="Ribosomal protein S5 domain 2-like"/>
    <property type="match status" value="1"/>
</dbReference>
<dbReference type="Gene3D" id="3.30.565.10">
    <property type="entry name" value="Histidine kinase-like ATPase, C-terminal domain"/>
    <property type="match status" value="1"/>
</dbReference>
<feature type="domain" description="MutL C-terminal dimerisation" evidence="3">
    <location>
        <begin position="394"/>
        <end position="533"/>
    </location>
</feature>
<keyword evidence="2" id="KW-0227">DNA damage</keyword>
<dbReference type="InterPro" id="IPR037198">
    <property type="entry name" value="MutL_C_sf"/>
</dbReference>
<dbReference type="SMART" id="SM01340">
    <property type="entry name" value="DNA_mis_repair"/>
    <property type="match status" value="1"/>
</dbReference>
<dbReference type="GO" id="GO:0030983">
    <property type="term" value="F:mismatched DNA binding"/>
    <property type="evidence" value="ECO:0007669"/>
    <property type="project" value="InterPro"/>
</dbReference>
<dbReference type="GO" id="GO:0140664">
    <property type="term" value="F:ATP-dependent DNA damage sensor activity"/>
    <property type="evidence" value="ECO:0007669"/>
    <property type="project" value="InterPro"/>
</dbReference>
<dbReference type="VEuPathDB" id="TrichDB:TVAGG3_0245830"/>
<dbReference type="SUPFAM" id="SSF118116">
    <property type="entry name" value="DNA mismatch repair protein MutL"/>
    <property type="match status" value="1"/>
</dbReference>
<comment type="similarity">
    <text evidence="1">Belongs to the DNA mismatch repair MutL/HexB family.</text>
</comment>
<evidence type="ECO:0000256" key="1">
    <source>
        <dbReference type="ARBA" id="ARBA00006082"/>
    </source>
</evidence>
<evidence type="ECO:0000259" key="3">
    <source>
        <dbReference type="SMART" id="SM00853"/>
    </source>
</evidence>
<dbReference type="Gene3D" id="3.30.230.10">
    <property type="match status" value="1"/>
</dbReference>
<dbReference type="PANTHER" id="PTHR10073">
    <property type="entry name" value="DNA MISMATCH REPAIR PROTEIN MLH, PMS, MUTL"/>
    <property type="match status" value="1"/>
</dbReference>
<dbReference type="AlphaFoldDB" id="A2G2B4"/>
<dbReference type="Proteomes" id="UP000001542">
    <property type="component" value="Unassembled WGS sequence"/>
</dbReference>
<dbReference type="Gene3D" id="3.30.1370.100">
    <property type="entry name" value="MutL, C-terminal domain, regulatory subdomain"/>
    <property type="match status" value="1"/>
</dbReference>
<dbReference type="InterPro" id="IPR014721">
    <property type="entry name" value="Ribsml_uS5_D2-typ_fold_subgr"/>
</dbReference>
<reference evidence="5" key="1">
    <citation type="submission" date="2006-10" db="EMBL/GenBank/DDBJ databases">
        <authorList>
            <person name="Amadeo P."/>
            <person name="Zhao Q."/>
            <person name="Wortman J."/>
            <person name="Fraser-Liggett C."/>
            <person name="Carlton J."/>
        </authorList>
    </citation>
    <scope>NUCLEOTIDE SEQUENCE</scope>
    <source>
        <strain evidence="5">G3</strain>
    </source>
</reference>
<dbReference type="InParanoid" id="A2G2B4"/>
<evidence type="ECO:0000313" key="5">
    <source>
        <dbReference type="EMBL" id="EAX88709.1"/>
    </source>
</evidence>
<dbReference type="SMART" id="SM00853">
    <property type="entry name" value="MutL_C"/>
    <property type="match status" value="1"/>
</dbReference>
<dbReference type="eggNOG" id="KOG1979">
    <property type="taxonomic scope" value="Eukaryota"/>
</dbReference>
<dbReference type="OrthoDB" id="10263226at2759"/>